<protein>
    <submittedName>
        <fullName evidence="1">Uncharacterized protein</fullName>
    </submittedName>
</protein>
<accession>A0AAG5CUF7</accession>
<evidence type="ECO:0000313" key="1">
    <source>
        <dbReference type="EnsemblMetazoa" id="ENSAATROPP002460"/>
    </source>
</evidence>
<reference evidence="1" key="1">
    <citation type="submission" date="2024-04" db="UniProtKB">
        <authorList>
            <consortium name="EnsemblMetazoa"/>
        </authorList>
    </citation>
    <scope>IDENTIFICATION</scope>
    <source>
        <strain evidence="1">EBRO</strain>
    </source>
</reference>
<organism evidence="1 2">
    <name type="scientific">Anopheles atroparvus</name>
    <name type="common">European mosquito</name>
    <dbReference type="NCBI Taxonomy" id="41427"/>
    <lineage>
        <taxon>Eukaryota</taxon>
        <taxon>Metazoa</taxon>
        <taxon>Ecdysozoa</taxon>
        <taxon>Arthropoda</taxon>
        <taxon>Hexapoda</taxon>
        <taxon>Insecta</taxon>
        <taxon>Pterygota</taxon>
        <taxon>Neoptera</taxon>
        <taxon>Endopterygota</taxon>
        <taxon>Diptera</taxon>
        <taxon>Nematocera</taxon>
        <taxon>Culicoidea</taxon>
        <taxon>Culicidae</taxon>
        <taxon>Anophelinae</taxon>
        <taxon>Anopheles</taxon>
    </lineage>
</organism>
<keyword evidence="2" id="KW-1185">Reference proteome</keyword>
<proteinExistence type="predicted"/>
<dbReference type="EnsemblMetazoa" id="ENSAATROPT002563">
    <property type="protein sequence ID" value="ENSAATROPP002460"/>
    <property type="gene ID" value="ENSAATROPG002028"/>
</dbReference>
<dbReference type="AlphaFoldDB" id="A0AAG5CUF7"/>
<evidence type="ECO:0000313" key="2">
    <source>
        <dbReference type="Proteomes" id="UP000075880"/>
    </source>
</evidence>
<dbReference type="Proteomes" id="UP000075880">
    <property type="component" value="Unassembled WGS sequence"/>
</dbReference>
<sequence>RTYAALTYYDYRITITVTVPDDYEGADAPLLIRRRLQFLDLLDQVGLLVVELFILGAIGVKSGQEVDQFLPITQQYVEDRLRFVRVRHEHLEDVERFELDVARLLLQHVHHQLQIIRIGDVLRHDREVVAIEQQLAQQLQALSPRHVVLRVQQLLVVVEHLVVVLLEKLRAQDLVAGKQLPERRKCIRRDIERRHLDVAEEVKELVRVQHDLGQRLVPGALAHHRATVQRYLLVLVASHQCEQDLRFCANVLHRRRAGADLSSEDIVEDLGHILLALEVDAVQVLN</sequence>
<name>A0AAG5CUF7_ANOAO</name>